<sequence length="156" mass="17338">MWWVVFNLEGSPLLAFKNVQRRVISASLSLQFNSPLAALTSAVRAEESHVRKYTIPYQSTLYDSQPSARKLDHSIVRAAMPVSDSSRTSRTQAQAPNPTRKGVGVIIDIRVRASGSTPVREVPMATRRRRLVARLVQQCEGNPFPQTDESAPLPQI</sequence>
<reference evidence="1 2" key="1">
    <citation type="submission" date="2024-07" db="EMBL/GenBank/DDBJ databases">
        <title>Section-level genome sequencing and comparative genomics of Aspergillus sections Usti and Cavernicolus.</title>
        <authorList>
            <consortium name="Lawrence Berkeley National Laboratory"/>
            <person name="Nybo J.L."/>
            <person name="Vesth T.C."/>
            <person name="Theobald S."/>
            <person name="Frisvad J.C."/>
            <person name="Larsen T.O."/>
            <person name="Kjaerboelling I."/>
            <person name="Rothschild-Mancinelli K."/>
            <person name="Lyhne E.K."/>
            <person name="Kogle M.E."/>
            <person name="Barry K."/>
            <person name="Clum A."/>
            <person name="Na H."/>
            <person name="Ledsgaard L."/>
            <person name="Lin J."/>
            <person name="Lipzen A."/>
            <person name="Kuo A."/>
            <person name="Riley R."/>
            <person name="Mondo S."/>
            <person name="Labutti K."/>
            <person name="Haridas S."/>
            <person name="Pangalinan J."/>
            <person name="Salamov A.A."/>
            <person name="Simmons B.A."/>
            <person name="Magnuson J.K."/>
            <person name="Chen J."/>
            <person name="Drula E."/>
            <person name="Henrissat B."/>
            <person name="Wiebenga A."/>
            <person name="Lubbers R.J."/>
            <person name="Gomes A.C."/>
            <person name="Macurrencykelacurrency M.R."/>
            <person name="Stajich J."/>
            <person name="Grigoriev I.V."/>
            <person name="Mortensen U.H."/>
            <person name="De Vries R.P."/>
            <person name="Baker S.E."/>
            <person name="Andersen M.R."/>
        </authorList>
    </citation>
    <scope>NUCLEOTIDE SEQUENCE [LARGE SCALE GENOMIC DNA]</scope>
    <source>
        <strain evidence="1 2">CBS 449.75</strain>
    </source>
</reference>
<dbReference type="Proteomes" id="UP001610432">
    <property type="component" value="Unassembled WGS sequence"/>
</dbReference>
<name>A0ABR4M1H8_9EURO</name>
<dbReference type="EMBL" id="JBFXLQ010000005">
    <property type="protein sequence ID" value="KAL2870585.1"/>
    <property type="molecule type" value="Genomic_DNA"/>
</dbReference>
<evidence type="ECO:0000313" key="2">
    <source>
        <dbReference type="Proteomes" id="UP001610432"/>
    </source>
</evidence>
<comment type="caution">
    <text evidence="1">The sequence shown here is derived from an EMBL/GenBank/DDBJ whole genome shotgun (WGS) entry which is preliminary data.</text>
</comment>
<dbReference type="RefSeq" id="XP_070889564.1">
    <property type="nucleotide sequence ID" value="XM_071026121.1"/>
</dbReference>
<protein>
    <submittedName>
        <fullName evidence="1">Uncharacterized protein</fullName>
    </submittedName>
</protein>
<keyword evidence="2" id="KW-1185">Reference proteome</keyword>
<evidence type="ECO:0000313" key="1">
    <source>
        <dbReference type="EMBL" id="KAL2870585.1"/>
    </source>
</evidence>
<organism evidence="1 2">
    <name type="scientific">Aspergillus lucknowensis</name>
    <dbReference type="NCBI Taxonomy" id="176173"/>
    <lineage>
        <taxon>Eukaryota</taxon>
        <taxon>Fungi</taxon>
        <taxon>Dikarya</taxon>
        <taxon>Ascomycota</taxon>
        <taxon>Pezizomycotina</taxon>
        <taxon>Eurotiomycetes</taxon>
        <taxon>Eurotiomycetidae</taxon>
        <taxon>Eurotiales</taxon>
        <taxon>Aspergillaceae</taxon>
        <taxon>Aspergillus</taxon>
        <taxon>Aspergillus subgen. Nidulantes</taxon>
    </lineage>
</organism>
<accession>A0ABR4M1H8</accession>
<dbReference type="GeneID" id="98141193"/>
<gene>
    <name evidence="1" type="ORF">BJX67DRAFT_242590</name>
</gene>
<proteinExistence type="predicted"/>